<evidence type="ECO:0000313" key="3">
    <source>
        <dbReference type="EMBL" id="KAK3283648.1"/>
    </source>
</evidence>
<name>A0AAE0GT16_9CHLO</name>
<dbReference type="PANTHER" id="PTHR43752:SF2">
    <property type="entry name" value="BNR_ASP-BOX REPEAT FAMILY PROTEIN"/>
    <property type="match status" value="1"/>
</dbReference>
<proteinExistence type="predicted"/>
<accession>A0AAE0GT16</accession>
<keyword evidence="4" id="KW-1185">Reference proteome</keyword>
<dbReference type="InterPro" id="IPR011040">
    <property type="entry name" value="Sialidase"/>
</dbReference>
<gene>
    <name evidence="3" type="ORF">CYMTET_8664</name>
</gene>
<feature type="compositionally biased region" description="Low complexity" evidence="1">
    <location>
        <begin position="36"/>
        <end position="47"/>
    </location>
</feature>
<feature type="region of interest" description="Disordered" evidence="1">
    <location>
        <begin position="119"/>
        <end position="171"/>
    </location>
</feature>
<dbReference type="EMBL" id="LGRX02002694">
    <property type="protein sequence ID" value="KAK3283648.1"/>
    <property type="molecule type" value="Genomic_DNA"/>
</dbReference>
<protein>
    <recommendedName>
        <fullName evidence="2">Sialidase domain-containing protein</fullName>
    </recommendedName>
</protein>
<comment type="caution">
    <text evidence="3">The sequence shown here is derived from an EMBL/GenBank/DDBJ whole genome shotgun (WGS) entry which is preliminary data.</text>
</comment>
<dbReference type="Pfam" id="PF13088">
    <property type="entry name" value="BNR_2"/>
    <property type="match status" value="1"/>
</dbReference>
<dbReference type="SUPFAM" id="SSF50939">
    <property type="entry name" value="Sialidases"/>
    <property type="match status" value="1"/>
</dbReference>
<sequence>DTAQDLEESSRGEELLASADGGESDDSKSEEDAADTDASTSGVSDSDAAVEVEPESQEEIATLPPSPSPPPSPPLPEPSPSLPVAPPVNTADLLNSLGVVDFDNMDSLEALESALQKLQQRTDSLMSPPSPVSAAGSTAMASTMSTAATENADEVPSLSNKGAEDDASLESELASLEQEAMVVENREVTSSRLDAVMEEIKDDNDELEADTGGAEPVASPTEEKMGCASWYNGHQASLRKSYWVQTHGTGTVSQHQRADCGKSKKDSKCDKKALEQGLRYHHMPALALLPNKTIFAAWQAAWDTEGENDQHIRISVSRDSSGKSWAHSWPLPVRKRGAQWGPVPHLTEDGTLLLFYTESSGECIRDIKPKARWPPGGDVRVTSTKDLVRWTPPRTIFGLAEDGGIPKVLSNKLTVLSSGEWVIPFWRENQLLSKSRWPEEKEHCRTADNSFGENATNSAHPSAGVLISADKGQTWTARGDLGNVAIPGTQKSTWLIENSVVEVGKGGLLMLFRTLAGYVYMSLSSDKGLTWTPPRPTDIPNPDSKIQAMRLEPAGPIILAFNDHKRTAIVTNGKEEKLADKCRTQLTLALSADNGRTWRRILVLRGGQAPGLRFHYPWMLQVGCKLLVAYSKFYVTGFKHSENDRELGIRLAHVQL</sequence>
<feature type="region of interest" description="Disordered" evidence="1">
    <location>
        <begin position="202"/>
        <end position="221"/>
    </location>
</feature>
<dbReference type="InterPro" id="IPR036278">
    <property type="entry name" value="Sialidase_sf"/>
</dbReference>
<feature type="domain" description="Sialidase" evidence="2">
    <location>
        <begin position="293"/>
        <end position="622"/>
    </location>
</feature>
<evidence type="ECO:0000259" key="2">
    <source>
        <dbReference type="Pfam" id="PF13088"/>
    </source>
</evidence>
<dbReference type="Proteomes" id="UP001190700">
    <property type="component" value="Unassembled WGS sequence"/>
</dbReference>
<feature type="compositionally biased region" description="Low complexity" evidence="1">
    <location>
        <begin position="133"/>
        <end position="149"/>
    </location>
</feature>
<feature type="region of interest" description="Disordered" evidence="1">
    <location>
        <begin position="1"/>
        <end position="89"/>
    </location>
</feature>
<reference evidence="3 4" key="1">
    <citation type="journal article" date="2015" name="Genome Biol. Evol.">
        <title>Comparative Genomics of a Bacterivorous Green Alga Reveals Evolutionary Causalities and Consequences of Phago-Mixotrophic Mode of Nutrition.</title>
        <authorList>
            <person name="Burns J.A."/>
            <person name="Paasch A."/>
            <person name="Narechania A."/>
            <person name="Kim E."/>
        </authorList>
    </citation>
    <scope>NUCLEOTIDE SEQUENCE [LARGE SCALE GENOMIC DNA]</scope>
    <source>
        <strain evidence="3 4">PLY_AMNH</strain>
    </source>
</reference>
<evidence type="ECO:0000256" key="1">
    <source>
        <dbReference type="SAM" id="MobiDB-lite"/>
    </source>
</evidence>
<evidence type="ECO:0000313" key="4">
    <source>
        <dbReference type="Proteomes" id="UP001190700"/>
    </source>
</evidence>
<feature type="non-terminal residue" evidence="3">
    <location>
        <position position="1"/>
    </location>
</feature>
<organism evidence="3 4">
    <name type="scientific">Cymbomonas tetramitiformis</name>
    <dbReference type="NCBI Taxonomy" id="36881"/>
    <lineage>
        <taxon>Eukaryota</taxon>
        <taxon>Viridiplantae</taxon>
        <taxon>Chlorophyta</taxon>
        <taxon>Pyramimonadophyceae</taxon>
        <taxon>Pyramimonadales</taxon>
        <taxon>Pyramimonadaceae</taxon>
        <taxon>Cymbomonas</taxon>
    </lineage>
</organism>
<dbReference type="AlphaFoldDB" id="A0AAE0GT16"/>
<feature type="compositionally biased region" description="Pro residues" evidence="1">
    <location>
        <begin position="64"/>
        <end position="86"/>
    </location>
</feature>
<dbReference type="Gene3D" id="2.120.10.10">
    <property type="match status" value="1"/>
</dbReference>
<dbReference type="CDD" id="cd15482">
    <property type="entry name" value="Sialidase_non-viral"/>
    <property type="match status" value="1"/>
</dbReference>
<feature type="compositionally biased region" description="Acidic residues" evidence="1">
    <location>
        <begin position="48"/>
        <end position="58"/>
    </location>
</feature>
<dbReference type="PANTHER" id="PTHR43752">
    <property type="entry name" value="BNR/ASP-BOX REPEAT FAMILY PROTEIN"/>
    <property type="match status" value="1"/>
</dbReference>